<feature type="binding site" evidence="2">
    <location>
        <position position="303"/>
    </location>
    <ligand>
        <name>substrate</name>
    </ligand>
</feature>
<comment type="caution">
    <text evidence="6">The sequence shown here is derived from an EMBL/GenBank/DDBJ whole genome shotgun (WGS) entry which is preliminary data.</text>
</comment>
<keyword evidence="2" id="KW-0067">ATP-binding</keyword>
<dbReference type="NCBIfam" id="TIGR01379">
    <property type="entry name" value="thiL"/>
    <property type="match status" value="1"/>
</dbReference>
<keyword evidence="2" id="KW-0547">Nucleotide-binding</keyword>
<comment type="catalytic activity">
    <reaction evidence="2">
        <text>thiamine phosphate + ATP = thiamine diphosphate + ADP</text>
        <dbReference type="Rhea" id="RHEA:15913"/>
        <dbReference type="ChEBI" id="CHEBI:30616"/>
        <dbReference type="ChEBI" id="CHEBI:37575"/>
        <dbReference type="ChEBI" id="CHEBI:58937"/>
        <dbReference type="ChEBI" id="CHEBI:456216"/>
        <dbReference type="EC" id="2.7.4.16"/>
    </reaction>
</comment>
<evidence type="ECO:0000256" key="2">
    <source>
        <dbReference type="HAMAP-Rule" id="MF_02128"/>
    </source>
</evidence>
<dbReference type="Gene3D" id="3.90.650.10">
    <property type="entry name" value="PurM-like C-terminal domain"/>
    <property type="match status" value="1"/>
</dbReference>
<dbReference type="InterPro" id="IPR016188">
    <property type="entry name" value="PurM-like_N"/>
</dbReference>
<feature type="binding site" evidence="2">
    <location>
        <position position="31"/>
    </location>
    <ligand>
        <name>Mg(2+)</name>
        <dbReference type="ChEBI" id="CHEBI:18420"/>
        <label>4</label>
    </ligand>
</feature>
<feature type="binding site" evidence="2">
    <location>
        <position position="134"/>
    </location>
    <ligand>
        <name>ATP</name>
        <dbReference type="ChEBI" id="CHEBI:30616"/>
    </ligand>
</feature>
<name>A0ABN0H4R3_9LEPT</name>
<dbReference type="HAMAP" id="MF_02128">
    <property type="entry name" value="TMP_kinase"/>
    <property type="match status" value="1"/>
</dbReference>
<feature type="domain" description="PurM-like C-terminal" evidence="5">
    <location>
        <begin position="138"/>
        <end position="260"/>
    </location>
</feature>
<gene>
    <name evidence="2 6" type="primary">thiL</name>
    <name evidence="6" type="ORF">LEP1GSC178_1442</name>
</gene>
<dbReference type="SUPFAM" id="SSF56042">
    <property type="entry name" value="PurM C-terminal domain-like"/>
    <property type="match status" value="1"/>
</dbReference>
<keyword evidence="2" id="KW-0479">Metal-binding</keyword>
<feature type="binding site" evidence="2">
    <location>
        <position position="62"/>
    </location>
    <ligand>
        <name>Mg(2+)</name>
        <dbReference type="ChEBI" id="CHEBI:18420"/>
        <label>2</label>
    </ligand>
</feature>
<organism evidence="6 7">
    <name type="scientific">Leptospira licerasiae str. MMD4847</name>
    <dbReference type="NCBI Taxonomy" id="1049971"/>
    <lineage>
        <taxon>Bacteria</taxon>
        <taxon>Pseudomonadati</taxon>
        <taxon>Spirochaetota</taxon>
        <taxon>Spirochaetia</taxon>
        <taxon>Leptospirales</taxon>
        <taxon>Leptospiraceae</taxon>
        <taxon>Leptospira</taxon>
    </lineage>
</organism>
<feature type="binding site" evidence="2">
    <location>
        <begin position="110"/>
        <end position="111"/>
    </location>
    <ligand>
        <name>ATP</name>
        <dbReference type="ChEBI" id="CHEBI:30616"/>
    </ligand>
</feature>
<feature type="binding site" evidence="2">
    <location>
        <position position="62"/>
    </location>
    <ligand>
        <name>Mg(2+)</name>
        <dbReference type="ChEBI" id="CHEBI:18420"/>
        <label>3</label>
    </ligand>
</feature>
<dbReference type="Proteomes" id="UP000018720">
    <property type="component" value="Unassembled WGS sequence"/>
</dbReference>
<protein>
    <recommendedName>
        <fullName evidence="2">Thiamine-monophosphate kinase</fullName>
        <shortName evidence="2">TMP kinase</shortName>
        <shortName evidence="2">Thiamine-phosphate kinase</shortName>
        <ecNumber evidence="2">2.7.4.16</ecNumber>
    </recommendedName>
</protein>
<dbReference type="GO" id="GO:0009030">
    <property type="term" value="F:thiamine-phosphate kinase activity"/>
    <property type="evidence" value="ECO:0007669"/>
    <property type="project" value="UniProtKB-EC"/>
</dbReference>
<evidence type="ECO:0000256" key="1">
    <source>
        <dbReference type="ARBA" id="ARBA00022977"/>
    </source>
</evidence>
<keyword evidence="2 6" id="KW-0418">Kinase</keyword>
<dbReference type="InterPro" id="IPR010918">
    <property type="entry name" value="PurM-like_C_dom"/>
</dbReference>
<comment type="function">
    <text evidence="2">Catalyzes the ATP-dependent phosphorylation of thiamine-monophosphate (TMP) to form thiamine-pyrophosphate (TPP), the active form of vitamin B1.</text>
</comment>
<keyword evidence="7" id="KW-1185">Reference proteome</keyword>
<dbReference type="CDD" id="cd02194">
    <property type="entry name" value="ThiL"/>
    <property type="match status" value="1"/>
</dbReference>
<dbReference type="PANTHER" id="PTHR30270">
    <property type="entry name" value="THIAMINE-MONOPHOSPHATE KINASE"/>
    <property type="match status" value="1"/>
</dbReference>
<dbReference type="EMBL" id="AHOM02000010">
    <property type="protein sequence ID" value="EJZ40700.1"/>
    <property type="molecule type" value="Genomic_DNA"/>
</dbReference>
<feature type="binding site" evidence="2">
    <location>
        <position position="62"/>
    </location>
    <ligand>
        <name>Mg(2+)</name>
        <dbReference type="ChEBI" id="CHEBI:18420"/>
        <label>4</label>
    </ligand>
</feature>
<dbReference type="Pfam" id="PF02769">
    <property type="entry name" value="AIRS_C"/>
    <property type="match status" value="1"/>
</dbReference>
<reference evidence="6 7" key="1">
    <citation type="submission" date="2012-08" db="EMBL/GenBank/DDBJ databases">
        <authorList>
            <person name="Harkins D.M."/>
            <person name="Durkin A.S."/>
            <person name="Selengut J.D."/>
            <person name="Sanka R."/>
            <person name="DePew J."/>
            <person name="Purushe J."/>
            <person name="Matthias M.A."/>
            <person name="Vinetz J.M."/>
            <person name="Sutton G.G."/>
            <person name="Nelson W.C."/>
            <person name="Fouts D.E."/>
        </authorList>
    </citation>
    <scope>NUCLEOTIDE SEQUENCE [LARGE SCALE GENOMIC DNA]</scope>
    <source>
        <strain evidence="6 7">MMD4847</strain>
    </source>
</reference>
<feature type="binding site" evidence="2">
    <location>
        <position position="204"/>
    </location>
    <ligand>
        <name>ATP</name>
        <dbReference type="ChEBI" id="CHEBI:30616"/>
    </ligand>
</feature>
<feature type="binding site" evidence="2">
    <location>
        <position position="33"/>
    </location>
    <ligand>
        <name>Mg(2+)</name>
        <dbReference type="ChEBI" id="CHEBI:18420"/>
        <label>2</label>
    </ligand>
</feature>
<dbReference type="EC" id="2.7.4.16" evidence="2"/>
<feature type="domain" description="PurM-like N-terminal" evidence="4">
    <location>
        <begin position="24"/>
        <end position="126"/>
    </location>
</feature>
<dbReference type="InterPro" id="IPR006283">
    <property type="entry name" value="ThiL-like"/>
</dbReference>
<comment type="pathway">
    <text evidence="2">Cofactor biosynthesis; thiamine diphosphate biosynthesis; thiamine diphosphate from thiamine phosphate: step 1/1.</text>
</comment>
<comment type="caution">
    <text evidence="2">Lacks conserved residue(s) required for the propagation of feature annotation.</text>
</comment>
<dbReference type="InterPro" id="IPR036921">
    <property type="entry name" value="PurM-like_N_sf"/>
</dbReference>
<evidence type="ECO:0000259" key="4">
    <source>
        <dbReference type="Pfam" id="PF00586"/>
    </source>
</evidence>
<sequence length="306" mass="34070">MNEEELISSLYPPGKEQENDCYSDKEGNLITTDTIAEGTHFRLDWSRPEDLANKLVEVNVSDIAAANGTPQKAFFNFGLSPSCNRKEFLEPFIDSFKKALNSYEIELCGGDTYRTQELNLTLTLLGKSSYPVDRKGGKPGDNVYLSGHIGASLLGYKILEGAHISLSPEVKKIALDRHLRPKSRLNLSRSLYSKNKIHAGMDLTDGLKQDVFKLAKSSGVKIELDLDKLPFENGVKEAIGIEGVLTSGEELELVFLSPEELPPFWEGISIRKIGTVFALEKGEFPQVKYSYEGKPYSPKESGFRHF</sequence>
<feature type="binding site" evidence="2">
    <location>
        <position position="40"/>
    </location>
    <ligand>
        <name>substrate</name>
    </ligand>
</feature>
<dbReference type="PIRSF" id="PIRSF005303">
    <property type="entry name" value="Thiam_monoph_kin"/>
    <property type="match status" value="1"/>
</dbReference>
<accession>A0ABN0H4R3</accession>
<feature type="binding site" evidence="2">
    <location>
        <position position="33"/>
    </location>
    <ligand>
        <name>Mg(2+)</name>
        <dbReference type="ChEBI" id="CHEBI:18420"/>
        <label>1</label>
    </ligand>
</feature>
<feature type="binding site" evidence="2">
    <location>
        <position position="202"/>
    </location>
    <ligand>
        <name>Mg(2+)</name>
        <dbReference type="ChEBI" id="CHEBI:18420"/>
        <label>3</label>
    </ligand>
</feature>
<dbReference type="PANTHER" id="PTHR30270:SF0">
    <property type="entry name" value="THIAMINE-MONOPHOSPHATE KINASE"/>
    <property type="match status" value="1"/>
</dbReference>
<keyword evidence="2" id="KW-0460">Magnesium</keyword>
<evidence type="ECO:0000313" key="7">
    <source>
        <dbReference type="Proteomes" id="UP000018720"/>
    </source>
</evidence>
<keyword evidence="2 6" id="KW-0808">Transferase</keyword>
<dbReference type="RefSeq" id="WP_008594532.1">
    <property type="nucleotide sequence ID" value="NZ_AHOM02000010.1"/>
</dbReference>
<dbReference type="Pfam" id="PF00586">
    <property type="entry name" value="AIRS"/>
    <property type="match status" value="1"/>
</dbReference>
<feature type="binding site" evidence="2">
    <location>
        <position position="205"/>
    </location>
    <ligand>
        <name>Mg(2+)</name>
        <dbReference type="ChEBI" id="CHEBI:18420"/>
        <label>5</label>
    </ligand>
</feature>
<comment type="similarity">
    <text evidence="2">Belongs to the thiamine-monophosphate kinase family.</text>
</comment>
<evidence type="ECO:0000313" key="6">
    <source>
        <dbReference type="EMBL" id="EJZ40700.1"/>
    </source>
</evidence>
<comment type="miscellaneous">
    <text evidence="2">Reaction mechanism of ThiL seems to utilize a direct, inline transfer of the gamma-phosphate of ATP to TMP rather than a phosphorylated enzyme intermediate.</text>
</comment>
<feature type="binding site" evidence="2">
    <location>
        <position position="20"/>
    </location>
    <ligand>
        <name>Mg(2+)</name>
        <dbReference type="ChEBI" id="CHEBI:18420"/>
        <label>3</label>
    </ligand>
</feature>
<keyword evidence="1 2" id="KW-0784">Thiamine biosynthesis</keyword>
<dbReference type="InterPro" id="IPR036676">
    <property type="entry name" value="PurM-like_C_sf"/>
</dbReference>
<feature type="binding site" evidence="2">
    <location>
        <position position="249"/>
    </location>
    <ligand>
        <name>substrate</name>
    </ligand>
</feature>
<feature type="binding site" evidence="2">
    <location>
        <position position="32"/>
    </location>
    <ligand>
        <name>Mg(2+)</name>
        <dbReference type="ChEBI" id="CHEBI:18420"/>
        <label>1</label>
    </ligand>
</feature>
<dbReference type="Gene3D" id="3.30.1330.10">
    <property type="entry name" value="PurM-like, N-terminal domain"/>
    <property type="match status" value="1"/>
</dbReference>
<dbReference type="SUPFAM" id="SSF55326">
    <property type="entry name" value="PurM N-terminal domain-like"/>
    <property type="match status" value="1"/>
</dbReference>
<feature type="binding site" evidence="2">
    <location>
        <position position="20"/>
    </location>
    <ligand>
        <name>Mg(2+)</name>
        <dbReference type="ChEBI" id="CHEBI:18420"/>
        <label>4</label>
    </ligand>
</feature>
<proteinExistence type="inferred from homology"/>
<evidence type="ECO:0000259" key="5">
    <source>
        <dbReference type="Pfam" id="PF02769"/>
    </source>
</evidence>
<evidence type="ECO:0000256" key="3">
    <source>
        <dbReference type="SAM" id="MobiDB-lite"/>
    </source>
</evidence>
<feature type="region of interest" description="Disordered" evidence="3">
    <location>
        <begin position="1"/>
        <end position="21"/>
    </location>
</feature>
<feature type="binding site" evidence="2">
    <location>
        <position position="111"/>
    </location>
    <ligand>
        <name>Mg(2+)</name>
        <dbReference type="ChEBI" id="CHEBI:18420"/>
        <label>1</label>
    </ligand>
</feature>